<dbReference type="Proteomes" id="UP000027138">
    <property type="component" value="Unassembled WGS sequence"/>
</dbReference>
<dbReference type="InterPro" id="IPR027417">
    <property type="entry name" value="P-loop_NTPase"/>
</dbReference>
<organism evidence="10 11">
    <name type="scientific">Jatropha curcas</name>
    <name type="common">Barbados nut</name>
    <dbReference type="NCBI Taxonomy" id="180498"/>
    <lineage>
        <taxon>Eukaryota</taxon>
        <taxon>Viridiplantae</taxon>
        <taxon>Streptophyta</taxon>
        <taxon>Embryophyta</taxon>
        <taxon>Tracheophyta</taxon>
        <taxon>Spermatophyta</taxon>
        <taxon>Magnoliopsida</taxon>
        <taxon>eudicotyledons</taxon>
        <taxon>Gunneridae</taxon>
        <taxon>Pentapetalae</taxon>
        <taxon>rosids</taxon>
        <taxon>fabids</taxon>
        <taxon>Malpighiales</taxon>
        <taxon>Euphorbiaceae</taxon>
        <taxon>Crotonoideae</taxon>
        <taxon>Jatropheae</taxon>
        <taxon>Jatropha</taxon>
    </lineage>
</organism>
<dbReference type="PRINTS" id="PR00364">
    <property type="entry name" value="DISEASERSIST"/>
</dbReference>
<dbReference type="InterPro" id="IPR032675">
    <property type="entry name" value="LRR_dom_sf"/>
</dbReference>
<dbReference type="Pfam" id="PF18052">
    <property type="entry name" value="Rx_N"/>
    <property type="match status" value="1"/>
</dbReference>
<dbReference type="GO" id="GO:0051707">
    <property type="term" value="P:response to other organism"/>
    <property type="evidence" value="ECO:0007669"/>
    <property type="project" value="UniProtKB-ARBA"/>
</dbReference>
<evidence type="ECO:0000256" key="2">
    <source>
        <dbReference type="ARBA" id="ARBA00022737"/>
    </source>
</evidence>
<dbReference type="InterPro" id="IPR055414">
    <property type="entry name" value="LRR_R13L4/SHOC2-like"/>
</dbReference>
<feature type="domain" description="R13L1/DRL21-like LRR repeat region" evidence="9">
    <location>
        <begin position="598"/>
        <end position="661"/>
    </location>
</feature>
<evidence type="ECO:0000259" key="6">
    <source>
        <dbReference type="Pfam" id="PF00931"/>
    </source>
</evidence>
<feature type="domain" description="Disease resistance R13L4/SHOC-2-like LRR" evidence="8">
    <location>
        <begin position="433"/>
        <end position="564"/>
    </location>
</feature>
<evidence type="ECO:0000256" key="3">
    <source>
        <dbReference type="ARBA" id="ARBA00022741"/>
    </source>
</evidence>
<dbReference type="GO" id="GO:0043531">
    <property type="term" value="F:ADP binding"/>
    <property type="evidence" value="ECO:0007669"/>
    <property type="project" value="InterPro"/>
</dbReference>
<gene>
    <name evidence="10" type="ORF">JCGZ_09902</name>
</gene>
<dbReference type="InterPro" id="IPR041118">
    <property type="entry name" value="Rx_N"/>
</dbReference>
<dbReference type="Pfam" id="PF23598">
    <property type="entry name" value="LRR_14"/>
    <property type="match status" value="1"/>
</dbReference>
<keyword evidence="4" id="KW-0611">Plant defense</keyword>
<dbReference type="Gene3D" id="1.20.5.4130">
    <property type="match status" value="1"/>
</dbReference>
<evidence type="ECO:0000259" key="7">
    <source>
        <dbReference type="Pfam" id="PF18052"/>
    </source>
</evidence>
<feature type="domain" description="R13L1/DRL21-like LRR repeat region" evidence="9">
    <location>
        <begin position="227"/>
        <end position="347"/>
    </location>
</feature>
<evidence type="ECO:0000259" key="8">
    <source>
        <dbReference type="Pfam" id="PF23598"/>
    </source>
</evidence>
<dbReference type="EMBL" id="KK914463">
    <property type="protein sequence ID" value="KDP35930.1"/>
    <property type="molecule type" value="Genomic_DNA"/>
</dbReference>
<dbReference type="GO" id="GO:0006952">
    <property type="term" value="P:defense response"/>
    <property type="evidence" value="ECO:0007669"/>
    <property type="project" value="UniProtKB-KW"/>
</dbReference>
<evidence type="ECO:0000256" key="5">
    <source>
        <dbReference type="ARBA" id="ARBA00022840"/>
    </source>
</evidence>
<feature type="domain" description="Disease resistance N-terminal" evidence="7">
    <location>
        <begin position="5"/>
        <end position="86"/>
    </location>
</feature>
<dbReference type="AlphaFoldDB" id="A0A067KUH4"/>
<feature type="domain" description="NB-ARC" evidence="6">
    <location>
        <begin position="103"/>
        <end position="161"/>
    </location>
</feature>
<dbReference type="OrthoDB" id="842162at2759"/>
<dbReference type="Gene3D" id="3.40.50.300">
    <property type="entry name" value="P-loop containing nucleotide triphosphate hydrolases"/>
    <property type="match status" value="1"/>
</dbReference>
<keyword evidence="5" id="KW-0067">ATP-binding</keyword>
<dbReference type="InterPro" id="IPR056789">
    <property type="entry name" value="LRR_R13L1-DRL21"/>
</dbReference>
<name>A0A067KUH4_JATCU</name>
<keyword evidence="3" id="KW-0547">Nucleotide-binding</keyword>
<dbReference type="GO" id="GO:0005524">
    <property type="term" value="F:ATP binding"/>
    <property type="evidence" value="ECO:0007669"/>
    <property type="project" value="UniProtKB-KW"/>
</dbReference>
<evidence type="ECO:0008006" key="12">
    <source>
        <dbReference type="Google" id="ProtNLM"/>
    </source>
</evidence>
<dbReference type="InterPro" id="IPR002182">
    <property type="entry name" value="NB-ARC"/>
</dbReference>
<evidence type="ECO:0000256" key="4">
    <source>
        <dbReference type="ARBA" id="ARBA00022821"/>
    </source>
</evidence>
<accession>A0A067KUH4</accession>
<sequence>MEEIVLSPLLQVIYDRVASPVLQRLADMWDLKDTLKRLQQSLLMVQAILEDAEEQQVTRKAVRVWLSMVKSAASDAEDLLNEFTARGSLDVDHGVPANLEGYPAVIPIIGIGGIGKTTLAQLAYNDEIATQHFDVKTWVFVSENFDVKRIMKAIIESATKERYLYSLQSLNLHGCCYLEQLPSLPEANLRHLIITECQALELMPDILPQGLRTLPIYILRFGRLLGLKDLDLHGELKIKRLQKVKTRDDAESANMRLKENLKSLGLYWCENDGQLDNRIDAVEDILEALQPHQNLEELHMEGYPGIKFPNWSLPNLIMVNLSNCKKCECLPTLGNLAFLKMVSFCGMDGVKGIGLEFYGEGMHTPFPELEELTIKGFPNLEEWSIVNDGQTFPKLRKLIVNNCPRLAKMPSFRSLQHLELRDCSQTIFSNENLPSLSILAIEKIPELFSLPRSFLVENTLLTSLEIISCPKLHSLPSELGSLISLKTLTIRWCEELTSLPQSLQNLKALEYLEICECHNIISLPDNGLGGLTSLRILSIENCSKLISLSSSLEHLTSLEQLTIMYCPSLSSLPEGLQHLSALRSLTMLSCPLFSTLPEELQYVTTLLCLEIHSCPGLTALPEWFRNLTSLRSLTISDCHNLKCLPESFSFSALQYLCIQDCPRLEERSN</sequence>
<keyword evidence="2" id="KW-0677">Repeat</keyword>
<evidence type="ECO:0000313" key="10">
    <source>
        <dbReference type="EMBL" id="KDP35930.1"/>
    </source>
</evidence>
<dbReference type="SUPFAM" id="SSF52540">
    <property type="entry name" value="P-loop containing nucleoside triphosphate hydrolases"/>
    <property type="match status" value="1"/>
</dbReference>
<evidence type="ECO:0000256" key="1">
    <source>
        <dbReference type="ARBA" id="ARBA00022614"/>
    </source>
</evidence>
<dbReference type="PANTHER" id="PTHR36766:SF59">
    <property type="entry name" value="DISEASE RESISTANCE PROTEIN RGA2-LIKE"/>
    <property type="match status" value="1"/>
</dbReference>
<reference evidence="10 11" key="1">
    <citation type="journal article" date="2014" name="PLoS ONE">
        <title>Global Analysis of Gene Expression Profiles in Physic Nut (Jatropha curcas L.) Seedlings Exposed to Salt Stress.</title>
        <authorList>
            <person name="Zhang L."/>
            <person name="Zhang C."/>
            <person name="Wu P."/>
            <person name="Chen Y."/>
            <person name="Li M."/>
            <person name="Jiang H."/>
            <person name="Wu G."/>
        </authorList>
    </citation>
    <scope>NUCLEOTIDE SEQUENCE [LARGE SCALE GENOMIC DNA]</scope>
    <source>
        <strain evidence="11">cv. GZQX0401</strain>
        <tissue evidence="10">Young leaves</tissue>
    </source>
</reference>
<protein>
    <recommendedName>
        <fullName evidence="12">NB-ARC domain-containing protein</fullName>
    </recommendedName>
</protein>
<keyword evidence="1" id="KW-0433">Leucine-rich repeat</keyword>
<evidence type="ECO:0000259" key="9">
    <source>
        <dbReference type="Pfam" id="PF25019"/>
    </source>
</evidence>
<dbReference type="PANTHER" id="PTHR36766">
    <property type="entry name" value="PLANT BROAD-SPECTRUM MILDEW RESISTANCE PROTEIN RPW8"/>
    <property type="match status" value="1"/>
</dbReference>
<keyword evidence="11" id="KW-1185">Reference proteome</keyword>
<dbReference type="Gene3D" id="3.80.10.10">
    <property type="entry name" value="Ribonuclease Inhibitor"/>
    <property type="match status" value="3"/>
</dbReference>
<dbReference type="SUPFAM" id="SSF52047">
    <property type="entry name" value="RNI-like"/>
    <property type="match status" value="1"/>
</dbReference>
<dbReference type="Pfam" id="PF00931">
    <property type="entry name" value="NB-ARC"/>
    <property type="match status" value="1"/>
</dbReference>
<proteinExistence type="predicted"/>
<dbReference type="SUPFAM" id="SSF52058">
    <property type="entry name" value="L domain-like"/>
    <property type="match status" value="1"/>
</dbReference>
<dbReference type="Pfam" id="PF25019">
    <property type="entry name" value="LRR_R13L1-DRL21"/>
    <property type="match status" value="2"/>
</dbReference>
<evidence type="ECO:0000313" key="11">
    <source>
        <dbReference type="Proteomes" id="UP000027138"/>
    </source>
</evidence>